<comment type="caution">
    <text evidence="3">The sequence shown here is derived from an EMBL/GenBank/DDBJ whole genome shotgun (WGS) entry which is preliminary data.</text>
</comment>
<organism evidence="3 4">
    <name type="scientific">Penicillium vulpinum</name>
    <dbReference type="NCBI Taxonomy" id="29845"/>
    <lineage>
        <taxon>Eukaryota</taxon>
        <taxon>Fungi</taxon>
        <taxon>Dikarya</taxon>
        <taxon>Ascomycota</taxon>
        <taxon>Pezizomycotina</taxon>
        <taxon>Eurotiomycetes</taxon>
        <taxon>Eurotiomycetidae</taxon>
        <taxon>Eurotiales</taxon>
        <taxon>Aspergillaceae</taxon>
        <taxon>Penicillium</taxon>
    </lineage>
</organism>
<evidence type="ECO:0000313" key="3">
    <source>
        <dbReference type="EMBL" id="OQE00484.1"/>
    </source>
</evidence>
<dbReference type="EMBL" id="MDYP01000051">
    <property type="protein sequence ID" value="OQE00484.1"/>
    <property type="molecule type" value="Genomic_DNA"/>
</dbReference>
<feature type="compositionally biased region" description="Pro residues" evidence="1">
    <location>
        <begin position="189"/>
        <end position="200"/>
    </location>
</feature>
<dbReference type="Proteomes" id="UP000191518">
    <property type="component" value="Unassembled WGS sequence"/>
</dbReference>
<dbReference type="PANTHER" id="PTHR35204:SF1">
    <property type="entry name" value="ENTEROTOXIN"/>
    <property type="match status" value="1"/>
</dbReference>
<proteinExistence type="predicted"/>
<feature type="chain" id="PRO_5012980582" evidence="2">
    <location>
        <begin position="24"/>
        <end position="517"/>
    </location>
</feature>
<name>A0A1V6RG65_9EURO</name>
<keyword evidence="2" id="KW-0732">Signal</keyword>
<sequence>MRYAANCLWVISLLGSPSQAAHSLNTNTDTTPANANHIFNSIQSTLRHYESSIYPNGMSFFLATVQKGTRFYHGTGTPDPIVGVEWLAFKPQHSLGFAHRAHRRERGKRSFQDDQDYDQAPLVDVPVHPHATANTDKHTSESSPVNAGYLHTYAAAKDLRLLYIDGMSAGPGGSLESQDRILFNDTISNPPPGPRPPVGGPPAEQERAFQTCRMVKEVWGDRVDGIARTEGDFEIILCAFERDLEVVSITQTKPGAGGGWRGMKGMKGDMKGINGGRKGDMKGMKGGRKGGRKDGGVDSRGGPARGPRGPRGPGGPPQGGDCCSIDARYDQLLGQKIHLDFDHFVSAFEYGLDLFPGGSEIPLLDHIPSEQLEPVRRDINDMVNTLELAEHPFNWQAVADMIVFRYSDELKTLAAGNFSSVDALRGRIEGVLEPFIDYRHFGAREEIVGLCQNELIPASAPVESLGGRVVSSISRKVCDTLASGLLDEKDLDEIVANFKELVSFLGWTTWKNNDRAL</sequence>
<evidence type="ECO:0000313" key="4">
    <source>
        <dbReference type="Proteomes" id="UP000191518"/>
    </source>
</evidence>
<reference evidence="4" key="1">
    <citation type="journal article" date="2017" name="Nat. Microbiol.">
        <title>Global analysis of biosynthetic gene clusters reveals vast potential of secondary metabolite production in Penicillium species.</title>
        <authorList>
            <person name="Nielsen J.C."/>
            <person name="Grijseels S."/>
            <person name="Prigent S."/>
            <person name="Ji B."/>
            <person name="Dainat J."/>
            <person name="Nielsen K.F."/>
            <person name="Frisvad J.C."/>
            <person name="Workman M."/>
            <person name="Nielsen J."/>
        </authorList>
    </citation>
    <scope>NUCLEOTIDE SEQUENCE [LARGE SCALE GENOMIC DNA]</scope>
    <source>
        <strain evidence="4">IBT 29486</strain>
    </source>
</reference>
<gene>
    <name evidence="3" type="ORF">PENVUL_c051G08170</name>
</gene>
<protein>
    <submittedName>
        <fullName evidence="3">Uncharacterized protein</fullName>
    </submittedName>
</protein>
<accession>A0A1V6RG65</accession>
<keyword evidence="4" id="KW-1185">Reference proteome</keyword>
<dbReference type="AlphaFoldDB" id="A0A1V6RG65"/>
<dbReference type="STRING" id="29845.A0A1V6RG65"/>
<dbReference type="InterPro" id="IPR038921">
    <property type="entry name" value="YOR389W-like"/>
</dbReference>
<evidence type="ECO:0000256" key="2">
    <source>
        <dbReference type="SAM" id="SignalP"/>
    </source>
</evidence>
<feature type="signal peptide" evidence="2">
    <location>
        <begin position="1"/>
        <end position="23"/>
    </location>
</feature>
<dbReference type="OrthoDB" id="10261782at2759"/>
<feature type="region of interest" description="Disordered" evidence="1">
    <location>
        <begin position="254"/>
        <end position="321"/>
    </location>
</feature>
<dbReference type="PANTHER" id="PTHR35204">
    <property type="entry name" value="YALI0A21131P"/>
    <property type="match status" value="1"/>
</dbReference>
<evidence type="ECO:0000256" key="1">
    <source>
        <dbReference type="SAM" id="MobiDB-lite"/>
    </source>
</evidence>
<feature type="region of interest" description="Disordered" evidence="1">
    <location>
        <begin position="183"/>
        <end position="206"/>
    </location>
</feature>